<evidence type="ECO:0000313" key="5">
    <source>
        <dbReference type="Proteomes" id="UP000193309"/>
    </source>
</evidence>
<dbReference type="OrthoDB" id="9976259at2"/>
<reference evidence="5" key="1">
    <citation type="submission" date="2017-04" db="EMBL/GenBank/DDBJ databases">
        <authorList>
            <person name="Varghese N."/>
            <person name="Submissions S."/>
        </authorList>
    </citation>
    <scope>NUCLEOTIDE SEQUENCE [LARGE SCALE GENOMIC DNA]</scope>
    <source>
        <strain evidence="5">VDS</strain>
    </source>
</reference>
<evidence type="ECO:0000256" key="3">
    <source>
        <dbReference type="SAM" id="SignalP"/>
    </source>
</evidence>
<feature type="signal peptide" evidence="3">
    <location>
        <begin position="1"/>
        <end position="26"/>
    </location>
</feature>
<evidence type="ECO:0000256" key="1">
    <source>
        <dbReference type="SAM" id="MobiDB-lite"/>
    </source>
</evidence>
<proteinExistence type="predicted"/>
<keyword evidence="3" id="KW-0732">Signal</keyword>
<feature type="transmembrane region" description="Helical" evidence="2">
    <location>
        <begin position="223"/>
        <end position="245"/>
    </location>
</feature>
<dbReference type="EMBL" id="FXAR01000004">
    <property type="protein sequence ID" value="SMG23931.1"/>
    <property type="molecule type" value="Genomic_DNA"/>
</dbReference>
<organism evidence="4 5">
    <name type="scientific">Corynebacterium pollutisoli</name>
    <dbReference type="NCBI Taxonomy" id="1610489"/>
    <lineage>
        <taxon>Bacteria</taxon>
        <taxon>Bacillati</taxon>
        <taxon>Actinomycetota</taxon>
        <taxon>Actinomycetes</taxon>
        <taxon>Mycobacteriales</taxon>
        <taxon>Corynebacteriaceae</taxon>
        <taxon>Corynebacterium</taxon>
    </lineage>
</organism>
<dbReference type="AlphaFoldDB" id="A0A1X7J8G4"/>
<feature type="chain" id="PRO_5012078304" description="LPXTG-motif cell wall anchor domain-containing protein" evidence="3">
    <location>
        <begin position="27"/>
        <end position="249"/>
    </location>
</feature>
<keyword evidence="2" id="KW-0812">Transmembrane</keyword>
<gene>
    <name evidence="4" type="ORF">SAMN06295981_1341</name>
</gene>
<protein>
    <recommendedName>
        <fullName evidence="6">LPXTG-motif cell wall anchor domain-containing protein</fullName>
    </recommendedName>
</protein>
<accession>A0A1X7J8G4</accession>
<keyword evidence="2" id="KW-1133">Transmembrane helix</keyword>
<feature type="region of interest" description="Disordered" evidence="1">
    <location>
        <begin position="147"/>
        <end position="166"/>
    </location>
</feature>
<keyword evidence="5" id="KW-1185">Reference proteome</keyword>
<evidence type="ECO:0000256" key="2">
    <source>
        <dbReference type="SAM" id="Phobius"/>
    </source>
</evidence>
<dbReference type="Proteomes" id="UP000193309">
    <property type="component" value="Unassembled WGS sequence"/>
</dbReference>
<evidence type="ECO:0000313" key="4">
    <source>
        <dbReference type="EMBL" id="SMG23931.1"/>
    </source>
</evidence>
<sequence length="249" mass="26269">MNKRIAATIAGSTLALLALQAPAALAEGTGEIIEVGDKCYIEKSMTEEKVVGTRSVAEHATREGEWPVGDVEGPEGWTFEKPESTGPDSAERTITATIPADTPTGDYTVTVYHFGYSKNQVLEHVPFTVVEEEITETRTWKEREEITCEVEGDEGGNGTEEGTEEDVEYQVLSDSATNTVDHKVLAQQQALNAPAAGTATPQGAQAAPAAEVTPAPAAQQVQLATNGTSGTLTVLAVAGGALLLFRRRA</sequence>
<evidence type="ECO:0008006" key="6">
    <source>
        <dbReference type="Google" id="ProtNLM"/>
    </source>
</evidence>
<keyword evidence="2" id="KW-0472">Membrane</keyword>
<dbReference type="RefSeq" id="WP_085549475.1">
    <property type="nucleotide sequence ID" value="NZ_FXAR01000004.1"/>
</dbReference>
<name>A0A1X7J8G4_9CORY</name>